<comment type="caution">
    <text evidence="1">The sequence shown here is derived from an EMBL/GenBank/DDBJ whole genome shotgun (WGS) entry which is preliminary data.</text>
</comment>
<proteinExistence type="predicted"/>
<sequence>MSETTLTESMQVLSFTSAAERDSQHKLTPINDTLTTAQETMKAFTFLGTGKGAKWQDVSKPTLMDPTEIIGKVKATTICGSDPQIINGLLPTTCKVADSKPGRGITLGHEGVVEILEVGSEVKNLKKGDLCILPAILNHCGCCHLCNRKVQYTCPKTHYPGVFMDGMLAEFIRVPHADDTLLLAPSNVSLESLVMLSDALPTSYEIGVEGKVQEGDRVAVFGCGPVGLSAILTATIKNPAMLIAIDTNEHRLQIAKKIGATHLLNPTQPDFAQRVIQLTSGQQFSDRKPGVDVAIDCAGKSGSVTVAQQLVTVGGKVAVVACGIPETPVNFFELQKKSITLSSGFLSGHSVEYLTELVANGTLDPSPLVSHKFKLSEIEKAYDVFSHAVENNTIKVLLVNDD</sequence>
<organism evidence="1 2">
    <name type="scientific">Ambrosiozyma monospora</name>
    <name type="common">Yeast</name>
    <name type="synonym">Endomycopsis monosporus</name>
    <dbReference type="NCBI Taxonomy" id="43982"/>
    <lineage>
        <taxon>Eukaryota</taxon>
        <taxon>Fungi</taxon>
        <taxon>Dikarya</taxon>
        <taxon>Ascomycota</taxon>
        <taxon>Saccharomycotina</taxon>
        <taxon>Pichiomycetes</taxon>
        <taxon>Pichiales</taxon>
        <taxon>Pichiaceae</taxon>
        <taxon>Ambrosiozyma</taxon>
    </lineage>
</organism>
<evidence type="ECO:0000313" key="2">
    <source>
        <dbReference type="Proteomes" id="UP001165064"/>
    </source>
</evidence>
<dbReference type="EMBL" id="BSXS01005213">
    <property type="protein sequence ID" value="GME84061.1"/>
    <property type="molecule type" value="Genomic_DNA"/>
</dbReference>
<keyword evidence="2" id="KW-1185">Reference proteome</keyword>
<name>A0ACB5T9B0_AMBMO</name>
<evidence type="ECO:0000313" key="1">
    <source>
        <dbReference type="EMBL" id="GME84061.1"/>
    </source>
</evidence>
<dbReference type="Proteomes" id="UP001165064">
    <property type="component" value="Unassembled WGS sequence"/>
</dbReference>
<reference evidence="1" key="1">
    <citation type="submission" date="2023-04" db="EMBL/GenBank/DDBJ databases">
        <title>Ambrosiozyma monospora NBRC 10751.</title>
        <authorList>
            <person name="Ichikawa N."/>
            <person name="Sato H."/>
            <person name="Tonouchi N."/>
        </authorList>
    </citation>
    <scope>NUCLEOTIDE SEQUENCE</scope>
    <source>
        <strain evidence="1">NBRC 10751</strain>
    </source>
</reference>
<gene>
    <name evidence="1" type="ORF">Amon02_000659000</name>
</gene>
<accession>A0ACB5T9B0</accession>
<protein>
    <submittedName>
        <fullName evidence="1">Unnamed protein product</fullName>
    </submittedName>
</protein>